<feature type="transmembrane region" description="Helical" evidence="1">
    <location>
        <begin position="16"/>
        <end position="35"/>
    </location>
</feature>
<evidence type="ECO:0000313" key="2">
    <source>
        <dbReference type="EMBL" id="PAB01395.1"/>
    </source>
</evidence>
<protein>
    <submittedName>
        <fullName evidence="2">Uncharacterized protein</fullName>
    </submittedName>
</protein>
<reference evidence="2 3" key="1">
    <citation type="submission" date="2015-08" db="EMBL/GenBank/DDBJ databases">
        <title>Enterococcus genome sequence.</title>
        <authorList>
            <person name="Acedo J.Z."/>
            <person name="Vederas J.C."/>
        </authorList>
    </citation>
    <scope>NUCLEOTIDE SEQUENCE [LARGE SCALE GENOMIC DNA]</scope>
    <source>
        <strain evidence="2 3">49</strain>
    </source>
</reference>
<proteinExistence type="predicted"/>
<keyword evidence="1" id="KW-0472">Membrane</keyword>
<organism evidence="2 3">
    <name type="scientific">Enterococcus canintestini</name>
    <dbReference type="NCBI Taxonomy" id="317010"/>
    <lineage>
        <taxon>Bacteria</taxon>
        <taxon>Bacillati</taxon>
        <taxon>Bacillota</taxon>
        <taxon>Bacilli</taxon>
        <taxon>Lactobacillales</taxon>
        <taxon>Enterococcaceae</taxon>
        <taxon>Enterococcus</taxon>
    </lineage>
</organism>
<name>A0A267HUS5_9ENTE</name>
<accession>A0A267HUS5</accession>
<sequence length="65" mass="7445">MLLKKGNEIKERMEPVDIFVLVITFSLFFFILKPYKNTGSLTIKIVILAVVLLLNIHSITKKSPK</sequence>
<evidence type="ECO:0000313" key="3">
    <source>
        <dbReference type="Proteomes" id="UP000216797"/>
    </source>
</evidence>
<gene>
    <name evidence="2" type="ORF">AKL21_05180</name>
</gene>
<keyword evidence="3" id="KW-1185">Reference proteome</keyword>
<dbReference type="AlphaFoldDB" id="A0A267HUS5"/>
<keyword evidence="1" id="KW-0812">Transmembrane</keyword>
<dbReference type="Proteomes" id="UP000216797">
    <property type="component" value="Unassembled WGS sequence"/>
</dbReference>
<feature type="transmembrane region" description="Helical" evidence="1">
    <location>
        <begin position="41"/>
        <end position="60"/>
    </location>
</feature>
<comment type="caution">
    <text evidence="2">The sequence shown here is derived from an EMBL/GenBank/DDBJ whole genome shotgun (WGS) entry which is preliminary data.</text>
</comment>
<keyword evidence="1" id="KW-1133">Transmembrane helix</keyword>
<dbReference type="EMBL" id="LHUG01000004">
    <property type="protein sequence ID" value="PAB01395.1"/>
    <property type="molecule type" value="Genomic_DNA"/>
</dbReference>
<evidence type="ECO:0000256" key="1">
    <source>
        <dbReference type="SAM" id="Phobius"/>
    </source>
</evidence>